<dbReference type="CDD" id="cd07726">
    <property type="entry name" value="ST1585-like_MBL-fold"/>
    <property type="match status" value="1"/>
</dbReference>
<dbReference type="SMART" id="SM00849">
    <property type="entry name" value="Lactamase_B"/>
    <property type="match status" value="1"/>
</dbReference>
<proteinExistence type="predicted"/>
<dbReference type="InterPro" id="IPR001279">
    <property type="entry name" value="Metallo-B-lactamas"/>
</dbReference>
<organism evidence="2">
    <name type="scientific">freshwater metagenome</name>
    <dbReference type="NCBI Taxonomy" id="449393"/>
    <lineage>
        <taxon>unclassified sequences</taxon>
        <taxon>metagenomes</taxon>
        <taxon>ecological metagenomes</taxon>
    </lineage>
</organism>
<accession>A0A6J7HJK0</accession>
<sequence length="279" mass="30560">MTVLHEEIDAQHHGRERFICCHRIGDVIIDPGPAVSCQNVVAALGGEAPRAILLTHIHLDHAGGAGTLARLWPDTEIWVHERGAPHLIDPSRLLASALRIYGDRMDELWGPIEPIAADRVRVLHGGETVDGFRVAYTPGHAVHHVSFLHEETGIAFTGDVAGMRYGSGFVLPPTPPPDIDLDAWEASIRLLESWDPQALGITHFGTYTDVAEHLGLLRESLAFLGRRARTGPRETFEADVLAWMTERAAPETLTQYGGVGVLPSYFDGLARHWARHDAG</sequence>
<feature type="domain" description="Metallo-beta-lactamase" evidence="1">
    <location>
        <begin position="18"/>
        <end position="203"/>
    </location>
</feature>
<dbReference type="Pfam" id="PF00753">
    <property type="entry name" value="Lactamase_B"/>
    <property type="match status" value="1"/>
</dbReference>
<gene>
    <name evidence="2" type="ORF">UFOPK3674_00399</name>
</gene>
<protein>
    <submittedName>
        <fullName evidence="2">Unannotated protein</fullName>
    </submittedName>
</protein>
<dbReference type="InterPro" id="IPR037482">
    <property type="entry name" value="ST1585_MBL-fold"/>
</dbReference>
<dbReference type="AlphaFoldDB" id="A0A6J7HJK0"/>
<dbReference type="SUPFAM" id="SSF56281">
    <property type="entry name" value="Metallo-hydrolase/oxidoreductase"/>
    <property type="match status" value="1"/>
</dbReference>
<dbReference type="Gene3D" id="3.60.15.10">
    <property type="entry name" value="Ribonuclease Z/Hydroxyacylglutathione hydrolase-like"/>
    <property type="match status" value="1"/>
</dbReference>
<dbReference type="PANTHER" id="PTHR42951:SF22">
    <property type="entry name" value="METALLO BETA-LACTAMASE SUPERFAMILY LIPOPROTEIN"/>
    <property type="match status" value="1"/>
</dbReference>
<dbReference type="InterPro" id="IPR050855">
    <property type="entry name" value="NDM-1-like"/>
</dbReference>
<evidence type="ECO:0000259" key="1">
    <source>
        <dbReference type="SMART" id="SM00849"/>
    </source>
</evidence>
<evidence type="ECO:0000313" key="2">
    <source>
        <dbReference type="EMBL" id="CAB4918716.1"/>
    </source>
</evidence>
<dbReference type="EMBL" id="CAFBMX010000002">
    <property type="protein sequence ID" value="CAB4918716.1"/>
    <property type="molecule type" value="Genomic_DNA"/>
</dbReference>
<dbReference type="InterPro" id="IPR036866">
    <property type="entry name" value="RibonucZ/Hydroxyglut_hydro"/>
</dbReference>
<dbReference type="PANTHER" id="PTHR42951">
    <property type="entry name" value="METALLO-BETA-LACTAMASE DOMAIN-CONTAINING"/>
    <property type="match status" value="1"/>
</dbReference>
<name>A0A6J7HJK0_9ZZZZ</name>
<reference evidence="2" key="1">
    <citation type="submission" date="2020-05" db="EMBL/GenBank/DDBJ databases">
        <authorList>
            <person name="Chiriac C."/>
            <person name="Salcher M."/>
            <person name="Ghai R."/>
            <person name="Kavagutti S V."/>
        </authorList>
    </citation>
    <scope>NUCLEOTIDE SEQUENCE</scope>
</reference>